<dbReference type="FunCoup" id="A0A5Q0BKZ8">
    <property type="interactions" value="224"/>
</dbReference>
<evidence type="ECO:0000313" key="4">
    <source>
        <dbReference type="EMBL" id="QFY44460.1"/>
    </source>
</evidence>
<dbReference type="GO" id="GO:0005737">
    <property type="term" value="C:cytoplasm"/>
    <property type="evidence" value="ECO:0007669"/>
    <property type="project" value="TreeGrafter"/>
</dbReference>
<proteinExistence type="predicted"/>
<dbReference type="Pfam" id="PF08443">
    <property type="entry name" value="RimK"/>
    <property type="match status" value="1"/>
</dbReference>
<dbReference type="InParanoid" id="A0A5Q0BKZ8"/>
<dbReference type="GO" id="GO:0005524">
    <property type="term" value="F:ATP binding"/>
    <property type="evidence" value="ECO:0007669"/>
    <property type="project" value="UniProtKB-UniRule"/>
</dbReference>
<evidence type="ECO:0000256" key="1">
    <source>
        <dbReference type="ARBA" id="ARBA00023211"/>
    </source>
</evidence>
<evidence type="ECO:0000313" key="5">
    <source>
        <dbReference type="Proteomes" id="UP000325755"/>
    </source>
</evidence>
<dbReference type="Proteomes" id="UP000325755">
    <property type="component" value="Chromosome"/>
</dbReference>
<gene>
    <name evidence="4" type="ORF">F6R98_19015</name>
</gene>
<accession>A0A5Q0BKZ8</accession>
<keyword evidence="5" id="KW-1185">Reference proteome</keyword>
<dbReference type="PROSITE" id="PS50975">
    <property type="entry name" value="ATP_GRASP"/>
    <property type="match status" value="1"/>
</dbReference>
<dbReference type="EMBL" id="CP044205">
    <property type="protein sequence ID" value="QFY44460.1"/>
    <property type="molecule type" value="Genomic_DNA"/>
</dbReference>
<keyword evidence="2" id="KW-0547">Nucleotide-binding</keyword>
<dbReference type="PANTHER" id="PTHR21621">
    <property type="entry name" value="RIBOSOMAL PROTEIN S6 MODIFICATION PROTEIN"/>
    <property type="match status" value="1"/>
</dbReference>
<dbReference type="KEGG" id="mmob:F6R98_19015"/>
<name>A0A5Q0BKZ8_9GAMM</name>
<dbReference type="PANTHER" id="PTHR21621:SF0">
    <property type="entry name" value="BETA-CITRYLGLUTAMATE SYNTHASE B-RELATED"/>
    <property type="match status" value="1"/>
</dbReference>
<keyword evidence="2" id="KW-0067">ATP-binding</keyword>
<dbReference type="Gene3D" id="3.30.470.20">
    <property type="entry name" value="ATP-grasp fold, B domain"/>
    <property type="match status" value="1"/>
</dbReference>
<dbReference type="GO" id="GO:0016879">
    <property type="term" value="F:ligase activity, forming carbon-nitrogen bonds"/>
    <property type="evidence" value="ECO:0007669"/>
    <property type="project" value="TreeGrafter"/>
</dbReference>
<dbReference type="InterPro" id="IPR013651">
    <property type="entry name" value="ATP-grasp_RimK-type"/>
</dbReference>
<evidence type="ECO:0000259" key="3">
    <source>
        <dbReference type="PROSITE" id="PS50975"/>
    </source>
</evidence>
<feature type="domain" description="ATP-grasp" evidence="3">
    <location>
        <begin position="125"/>
        <end position="308"/>
    </location>
</feature>
<organism evidence="4 5">
    <name type="scientific">Candidatus Methylospira mobilis</name>
    <dbReference type="NCBI Taxonomy" id="1808979"/>
    <lineage>
        <taxon>Bacteria</taxon>
        <taxon>Pseudomonadati</taxon>
        <taxon>Pseudomonadota</taxon>
        <taxon>Gammaproteobacteria</taxon>
        <taxon>Methylococcales</taxon>
        <taxon>Methylococcaceae</taxon>
        <taxon>Candidatus Methylospira</taxon>
    </lineage>
</organism>
<dbReference type="GO" id="GO:0046872">
    <property type="term" value="F:metal ion binding"/>
    <property type="evidence" value="ECO:0007669"/>
    <property type="project" value="InterPro"/>
</dbReference>
<protein>
    <submittedName>
        <fullName evidence="4">Alpha-L-glutamate ligase</fullName>
    </submittedName>
</protein>
<evidence type="ECO:0000256" key="2">
    <source>
        <dbReference type="PROSITE-ProRule" id="PRU00409"/>
    </source>
</evidence>
<dbReference type="OrthoDB" id="9786585at2"/>
<reference evidence="4 5" key="1">
    <citation type="submission" date="2019-09" db="EMBL/GenBank/DDBJ databases">
        <title>Ecophysiology of the spiral-shaped methanotroph Methylospira mobilis as revealed by the complete genome sequence.</title>
        <authorList>
            <person name="Oshkin I.Y."/>
            <person name="Dedysh S.N."/>
            <person name="Miroshnikov K."/>
            <person name="Danilova O.V."/>
            <person name="Hakobyan A."/>
            <person name="Liesack W."/>
        </authorList>
    </citation>
    <scope>NUCLEOTIDE SEQUENCE [LARGE SCALE GENOMIC DNA]</scope>
    <source>
        <strain evidence="4 5">Shm1</strain>
    </source>
</reference>
<keyword evidence="1" id="KW-0464">Manganese</keyword>
<dbReference type="SUPFAM" id="SSF56059">
    <property type="entry name" value="Glutathione synthetase ATP-binding domain-like"/>
    <property type="match status" value="1"/>
</dbReference>
<dbReference type="InterPro" id="IPR011761">
    <property type="entry name" value="ATP-grasp"/>
</dbReference>
<dbReference type="AlphaFoldDB" id="A0A5Q0BKZ8"/>
<dbReference type="Gene3D" id="3.40.50.20">
    <property type="match status" value="1"/>
</dbReference>
<sequence length="323" mass="35226">MPALWTKLCWIALSESDLGRVAIVTDDPGWHGSRLKLAFGVRGFEACYVSLTACRLNLDGEGAPISIPGFDAQLPSGVFVRGVPGGSLQQVSFFLDILHGLAFLGVPVYNDARSIERTVDKGMTSFLLHCADIPTPPAWVCNDRDMAISIAVRELEQGHQLVSKPLFGSQGEGVQRYRSLDDLEGLAESNGIFYLQRFVDSGSIYHDWRVFVIRGRAVAAMRRCGVSWLNNVAQGAHCEAARLDDDAVLRRLAEDAVAVIGMPYAGVDIIQDEAGRYSVIEVNSVPAWKGLQSVSDVVIADRLADDFLSQCVRQSVLDNVMAQ</sequence>
<keyword evidence="4" id="KW-0436">Ligase</keyword>